<reference evidence="2" key="1">
    <citation type="submission" date="2022-10" db="EMBL/GenBank/DDBJ databases">
        <title>Chryseobacterium sp. nov., a novel bacterial species.</title>
        <authorList>
            <person name="Cao Y."/>
        </authorList>
    </citation>
    <scope>NUCLEOTIDE SEQUENCE</scope>
    <source>
        <strain evidence="2">KC 927</strain>
    </source>
</reference>
<proteinExistence type="predicted"/>
<comment type="caution">
    <text evidence="2">The sequence shown here is derived from an EMBL/GenBank/DDBJ whole genome shotgun (WGS) entry which is preliminary data.</text>
</comment>
<organism evidence="2 3">
    <name type="scientific">Chryseobacterium luquanense</name>
    <dbReference type="NCBI Taxonomy" id="2983766"/>
    <lineage>
        <taxon>Bacteria</taxon>
        <taxon>Pseudomonadati</taxon>
        <taxon>Bacteroidota</taxon>
        <taxon>Flavobacteriia</taxon>
        <taxon>Flavobacteriales</taxon>
        <taxon>Weeksellaceae</taxon>
        <taxon>Chryseobacterium group</taxon>
        <taxon>Chryseobacterium</taxon>
    </lineage>
</organism>
<name>A0ABT3Y228_9FLAO</name>
<dbReference type="Proteomes" id="UP001070176">
    <property type="component" value="Unassembled WGS sequence"/>
</dbReference>
<protein>
    <recommendedName>
        <fullName evidence="4">DUF4468 domain-containing protein</fullName>
    </recommendedName>
</protein>
<evidence type="ECO:0008006" key="4">
    <source>
        <dbReference type="Google" id="ProtNLM"/>
    </source>
</evidence>
<accession>A0ABT3Y228</accession>
<feature type="signal peptide" evidence="1">
    <location>
        <begin position="1"/>
        <end position="18"/>
    </location>
</feature>
<gene>
    <name evidence="2" type="ORF">OEA66_07620</name>
</gene>
<sequence>MKKLTLFLMVVICGFMFGQNVNTVRKIVEQINQTKGLKIKKIPNSYYLDRNIVTDNGIELKGYYKNNKLLKIEHWVGLSARIITTEYFFTENGKLVFVHSKKYQTVDENGYLEKPQQLSDLRRYYEKDKLIKSVGVLNDDENTDYLIESKNLINDLKNYSN</sequence>
<evidence type="ECO:0000313" key="2">
    <source>
        <dbReference type="EMBL" id="MCX8532214.1"/>
    </source>
</evidence>
<dbReference type="EMBL" id="JAOVZV010000007">
    <property type="protein sequence ID" value="MCX8532214.1"/>
    <property type="molecule type" value="Genomic_DNA"/>
</dbReference>
<keyword evidence="3" id="KW-1185">Reference proteome</keyword>
<keyword evidence="1" id="KW-0732">Signal</keyword>
<dbReference type="RefSeq" id="WP_267280802.1">
    <property type="nucleotide sequence ID" value="NZ_JAOVZV010000007.1"/>
</dbReference>
<feature type="chain" id="PRO_5046389429" description="DUF4468 domain-containing protein" evidence="1">
    <location>
        <begin position="19"/>
        <end position="161"/>
    </location>
</feature>
<evidence type="ECO:0000256" key="1">
    <source>
        <dbReference type="SAM" id="SignalP"/>
    </source>
</evidence>
<evidence type="ECO:0000313" key="3">
    <source>
        <dbReference type="Proteomes" id="UP001070176"/>
    </source>
</evidence>